<gene>
    <name evidence="1" type="ORF">EAH73_21790</name>
</gene>
<sequence>MAWNKYYVFVKAPESNDLDALLTSLGLGHYKPVEEVPLHDSNKPKTLFAGFYQGNLLLVHPDLAFHFFGEGQSETEQLFTQTFPGKEIAALIENSTVGLFGYAVLEDGHKIRMKDGADGEIYHDAGELLPEEQEILAEEIFGEEELDEMREDGMSEEEVQAMVSFEASWRVPNLLSARYLGEPVGAIDTAQVMLTRYV</sequence>
<evidence type="ECO:0000313" key="2">
    <source>
        <dbReference type="Proteomes" id="UP000317646"/>
    </source>
</evidence>
<comment type="caution">
    <text evidence="1">The sequence shown here is derived from an EMBL/GenBank/DDBJ whole genome shotgun (WGS) entry which is preliminary data.</text>
</comment>
<dbReference type="AlphaFoldDB" id="A0A502GAV0"/>
<dbReference type="EMBL" id="RCYZ01000014">
    <property type="protein sequence ID" value="TPG58954.1"/>
    <property type="molecule type" value="Genomic_DNA"/>
</dbReference>
<name>A0A502GAV0_9BACT</name>
<keyword evidence="2" id="KW-1185">Reference proteome</keyword>
<evidence type="ECO:0000313" key="1">
    <source>
        <dbReference type="EMBL" id="TPG58954.1"/>
    </source>
</evidence>
<dbReference type="RefSeq" id="WP_140469562.1">
    <property type="nucleotide sequence ID" value="NZ_RCYZ01000014.1"/>
</dbReference>
<protein>
    <submittedName>
        <fullName evidence="1">Uncharacterized protein</fullName>
    </submittedName>
</protein>
<dbReference type="Pfam" id="PF21997">
    <property type="entry name" value="DUF6928"/>
    <property type="match status" value="1"/>
</dbReference>
<dbReference type="InterPro" id="IPR053847">
    <property type="entry name" value="DUF6928"/>
</dbReference>
<proteinExistence type="predicted"/>
<organism evidence="1 2">
    <name type="scientific">Hymenobacter nivis</name>
    <dbReference type="NCBI Taxonomy" id="1850093"/>
    <lineage>
        <taxon>Bacteria</taxon>
        <taxon>Pseudomonadati</taxon>
        <taxon>Bacteroidota</taxon>
        <taxon>Cytophagia</taxon>
        <taxon>Cytophagales</taxon>
        <taxon>Hymenobacteraceae</taxon>
        <taxon>Hymenobacter</taxon>
    </lineage>
</organism>
<dbReference type="Proteomes" id="UP000317646">
    <property type="component" value="Unassembled WGS sequence"/>
</dbReference>
<reference evidence="1 2" key="1">
    <citation type="journal article" date="2019" name="Environ. Microbiol.">
        <title>Species interactions and distinct microbial communities in high Arctic permafrost affected cryosols are associated with the CH4 and CO2 gas fluxes.</title>
        <authorList>
            <person name="Altshuler I."/>
            <person name="Hamel J."/>
            <person name="Turney S."/>
            <person name="Magnuson E."/>
            <person name="Levesque R."/>
            <person name="Greer C."/>
            <person name="Whyte L.G."/>
        </authorList>
    </citation>
    <scope>NUCLEOTIDE SEQUENCE [LARGE SCALE GENOMIC DNA]</scope>
    <source>
        <strain evidence="1 2">S9.2P</strain>
    </source>
</reference>
<dbReference type="OrthoDB" id="667750at2"/>
<accession>A0A502GAV0</accession>